<dbReference type="Gene3D" id="3.90.550.10">
    <property type="entry name" value="Spore Coat Polysaccharide Biosynthesis Protein SpsA, Chain A"/>
    <property type="match status" value="1"/>
</dbReference>
<keyword evidence="3" id="KW-1185">Reference proteome</keyword>
<comment type="caution">
    <text evidence="2">The sequence shown here is derived from an EMBL/GenBank/DDBJ whole genome shotgun (WGS) entry which is preliminary data.</text>
</comment>
<evidence type="ECO:0000313" key="2">
    <source>
        <dbReference type="EMBL" id="MFB9898457.1"/>
    </source>
</evidence>
<dbReference type="RefSeq" id="WP_027951732.1">
    <property type="nucleotide sequence ID" value="NZ_JADU01000007.1"/>
</dbReference>
<keyword evidence="2" id="KW-0808">Transferase</keyword>
<dbReference type="InterPro" id="IPR029044">
    <property type="entry name" value="Nucleotide-diphossugar_trans"/>
</dbReference>
<dbReference type="CDD" id="cd02509">
    <property type="entry name" value="GDP-M1P_Guanylyltransferase"/>
    <property type="match status" value="1"/>
</dbReference>
<dbReference type="EMBL" id="JBHLZF010000002">
    <property type="protein sequence ID" value="MFB9898457.1"/>
    <property type="molecule type" value="Genomic_DNA"/>
</dbReference>
<dbReference type="Proteomes" id="UP001589688">
    <property type="component" value="Unassembled WGS sequence"/>
</dbReference>
<dbReference type="SUPFAM" id="SSF53448">
    <property type="entry name" value="Nucleotide-diphospho-sugar transferases"/>
    <property type="match status" value="1"/>
</dbReference>
<dbReference type="InterPro" id="IPR005835">
    <property type="entry name" value="NTP_transferase_dom"/>
</dbReference>
<dbReference type="SUPFAM" id="SSF159283">
    <property type="entry name" value="Guanosine diphospho-D-mannose pyrophosphorylase/mannose-6-phosphate isomerase linker domain"/>
    <property type="match status" value="1"/>
</dbReference>
<evidence type="ECO:0000259" key="1">
    <source>
        <dbReference type="Pfam" id="PF00483"/>
    </source>
</evidence>
<sequence>MSNNNNNFCLILAGGKGRRLWPCSRENFPKQFIDFFGTGRTQLQQTYDRMARILPSDHIFINTNSQYLPLVMEQLPEVPRSRIMAEPIHRNTAPSIAWANYRISRLCPEARIIAVPSDQLVMNEEAFRQNVLDGLNFVGTHETFLTMGVSPTRPEPGYGYIQKAEMLEQDVYQVKTFTEKPDREFARTFMESGEFLWNTGLFLSSVVHLRESFSHILPPVLRELERINKDATVEQEEAYMQEHFTLYPNISLEAGVLDNAEGVCVMKCDFGWADLGTWHGIYEAMPRTVEGNVVINSEVIVDNSRNNVIKLPKGRLGVINGLEGFIVAEKDNVLLICRKEDSSALIRKYVNEVQLKMGEAFI</sequence>
<dbReference type="GO" id="GO:0016779">
    <property type="term" value="F:nucleotidyltransferase activity"/>
    <property type="evidence" value="ECO:0007669"/>
    <property type="project" value="UniProtKB-KW"/>
</dbReference>
<dbReference type="InterPro" id="IPR051161">
    <property type="entry name" value="Mannose-6P_isomerase_type2"/>
</dbReference>
<keyword evidence="2" id="KW-0548">Nucleotidyltransferase</keyword>
<feature type="domain" description="Nucleotidyl transferase" evidence="1">
    <location>
        <begin position="10"/>
        <end position="287"/>
    </location>
</feature>
<dbReference type="PANTHER" id="PTHR46390">
    <property type="entry name" value="MANNOSE-1-PHOSPHATE GUANYLYLTRANSFERASE"/>
    <property type="match status" value="1"/>
</dbReference>
<organism evidence="2 3">
    <name type="scientific">Hallella seregens ATCC 51272</name>
    <dbReference type="NCBI Taxonomy" id="1336250"/>
    <lineage>
        <taxon>Bacteria</taxon>
        <taxon>Pseudomonadati</taxon>
        <taxon>Bacteroidota</taxon>
        <taxon>Bacteroidia</taxon>
        <taxon>Bacteroidales</taxon>
        <taxon>Prevotellaceae</taxon>
        <taxon>Hallella</taxon>
    </lineage>
</organism>
<dbReference type="InterPro" id="IPR049577">
    <property type="entry name" value="GMPP_N"/>
</dbReference>
<name>A0ABV5ZM47_9BACT</name>
<proteinExistence type="predicted"/>
<dbReference type="PANTHER" id="PTHR46390:SF1">
    <property type="entry name" value="MANNOSE-1-PHOSPHATE GUANYLYLTRANSFERASE"/>
    <property type="match status" value="1"/>
</dbReference>
<reference evidence="2 3" key="1">
    <citation type="submission" date="2024-09" db="EMBL/GenBank/DDBJ databases">
        <authorList>
            <person name="Sun Q."/>
            <person name="Mori K."/>
        </authorList>
    </citation>
    <scope>NUCLEOTIDE SEQUENCE [LARGE SCALE GENOMIC DNA]</scope>
    <source>
        <strain evidence="2 3">ATCC 51272</strain>
    </source>
</reference>
<dbReference type="Pfam" id="PF00483">
    <property type="entry name" value="NTP_transferase"/>
    <property type="match status" value="1"/>
</dbReference>
<protein>
    <submittedName>
        <fullName evidence="2">Mannose-1-phosphate guanylyltransferase</fullName>
    </submittedName>
</protein>
<accession>A0ABV5ZM47</accession>
<evidence type="ECO:0000313" key="3">
    <source>
        <dbReference type="Proteomes" id="UP001589688"/>
    </source>
</evidence>
<gene>
    <name evidence="2" type="ORF">ACFFK8_11810</name>
</gene>